<sequence>MTDYISTPVVQSLIALQEITWFNPKKMQFDEVQSKLSLQMSDMLDASDRLTRFAPYLAQVFSETAVTNGIIESELKAIPAMQRALSDSLNLEIPGRLWVKCDNQLPIAGSIKARGGIYEVLLHAERLALANGLLKTSDDYRACDLEHFRELFSKHQIVVGSTGNLGLSIGIMSAKLGFDVTVHMSSDAREWKKALLRSKGVNVVEHTADYGVAVEQGRQEAMQKDTAYFIDDEDSKSLFLGYSVAALQLQKQLVEQGIVVDKDHPLFVYLPCGVGGAPGGITFGLKQVFGDHVHCFFAEPTHSPCMVLGMETALHNGISVQELGIDNQTCADGLAVGRPSAFVGPMMDSLLSGVYTVSDDNMYRHLAMLVDAEGIPVEPSGAAGASGVLRILTEGHDYLTAHQIEEKMSQATHIMWATGGDMVPEEERKAYYQKGKALLEKGRGF</sequence>
<evidence type="ECO:0000313" key="7">
    <source>
        <dbReference type="Proteomes" id="UP000184517"/>
    </source>
</evidence>
<evidence type="ECO:0000259" key="5">
    <source>
        <dbReference type="Pfam" id="PF00291"/>
    </source>
</evidence>
<comment type="cofactor">
    <cofactor evidence="1 4">
        <name>pyridoxal 5'-phosphate</name>
        <dbReference type="ChEBI" id="CHEBI:597326"/>
    </cofactor>
</comment>
<dbReference type="GO" id="GO:0009097">
    <property type="term" value="P:isoleucine biosynthetic process"/>
    <property type="evidence" value="ECO:0007669"/>
    <property type="project" value="TreeGrafter"/>
</dbReference>
<dbReference type="STRING" id="1122206.SAMN02745753_02558"/>
<dbReference type="Proteomes" id="UP000184517">
    <property type="component" value="Unassembled WGS sequence"/>
</dbReference>
<dbReference type="Gene3D" id="3.40.50.1100">
    <property type="match status" value="2"/>
</dbReference>
<dbReference type="GO" id="GO:0016836">
    <property type="term" value="F:hydro-lyase activity"/>
    <property type="evidence" value="ECO:0007669"/>
    <property type="project" value="UniProtKB-UniRule"/>
</dbReference>
<dbReference type="PANTHER" id="PTHR48078">
    <property type="entry name" value="THREONINE DEHYDRATASE, MITOCHONDRIAL-RELATED"/>
    <property type="match status" value="1"/>
</dbReference>
<feature type="modified residue" description="N6-(pyridoxal phosphate)lysine" evidence="4">
    <location>
        <position position="112"/>
    </location>
</feature>
<dbReference type="InterPro" id="IPR011780">
    <property type="entry name" value="D_Ser_am_lyase"/>
</dbReference>
<dbReference type="EC" id="4.3.1.18" evidence="4"/>
<evidence type="ECO:0000256" key="2">
    <source>
        <dbReference type="ARBA" id="ARBA00022898"/>
    </source>
</evidence>
<protein>
    <recommendedName>
        <fullName evidence="4">Probable D-serine dehydratase</fullName>
        <ecNumber evidence="4">4.3.1.18</ecNumber>
    </recommendedName>
    <alternativeName>
        <fullName evidence="4">D-serine deaminase</fullName>
        <shortName evidence="4">DSD</shortName>
    </alternativeName>
</protein>
<evidence type="ECO:0000256" key="4">
    <source>
        <dbReference type="HAMAP-Rule" id="MF_01030"/>
    </source>
</evidence>
<dbReference type="AlphaFoldDB" id="A0A1M5E7I5"/>
<organism evidence="6 7">
    <name type="scientific">Marinomonas polaris DSM 16579</name>
    <dbReference type="NCBI Taxonomy" id="1122206"/>
    <lineage>
        <taxon>Bacteria</taxon>
        <taxon>Pseudomonadati</taxon>
        <taxon>Pseudomonadota</taxon>
        <taxon>Gammaproteobacteria</taxon>
        <taxon>Oceanospirillales</taxon>
        <taxon>Oceanospirillaceae</taxon>
        <taxon>Marinomonas</taxon>
    </lineage>
</organism>
<dbReference type="Pfam" id="PF00291">
    <property type="entry name" value="PALP"/>
    <property type="match status" value="1"/>
</dbReference>
<dbReference type="GO" id="GO:0030170">
    <property type="term" value="F:pyridoxal phosphate binding"/>
    <property type="evidence" value="ECO:0007669"/>
    <property type="project" value="InterPro"/>
</dbReference>
<dbReference type="RefSeq" id="WP_072840080.1">
    <property type="nucleotide sequence ID" value="NZ_FQVF01000011.1"/>
</dbReference>
<accession>A0A1M5E7I5</accession>
<dbReference type="GO" id="GO:0036088">
    <property type="term" value="P:D-serine catabolic process"/>
    <property type="evidence" value="ECO:0007669"/>
    <property type="project" value="TreeGrafter"/>
</dbReference>
<keyword evidence="7" id="KW-1185">Reference proteome</keyword>
<dbReference type="InterPro" id="IPR050147">
    <property type="entry name" value="Ser/Thr_Dehydratase"/>
</dbReference>
<name>A0A1M5E7I5_9GAMM</name>
<keyword evidence="3 4" id="KW-0456">Lyase</keyword>
<reference evidence="7" key="1">
    <citation type="submission" date="2016-11" db="EMBL/GenBank/DDBJ databases">
        <authorList>
            <person name="Varghese N."/>
            <person name="Submissions S."/>
        </authorList>
    </citation>
    <scope>NUCLEOTIDE SEQUENCE [LARGE SCALE GENOMIC DNA]</scope>
    <source>
        <strain evidence="7">DSM 16579</strain>
    </source>
</reference>
<keyword evidence="2 4" id="KW-0663">Pyridoxal phosphate</keyword>
<dbReference type="NCBIfam" id="TIGR02035">
    <property type="entry name" value="D_Ser_am_lyase"/>
    <property type="match status" value="1"/>
</dbReference>
<feature type="domain" description="Tryptophan synthase beta chain-like PALP" evidence="5">
    <location>
        <begin position="90"/>
        <end position="390"/>
    </location>
</feature>
<dbReference type="EMBL" id="FQVF01000011">
    <property type="protein sequence ID" value="SHF75150.1"/>
    <property type="molecule type" value="Genomic_DNA"/>
</dbReference>
<dbReference type="InterPro" id="IPR036052">
    <property type="entry name" value="TrpB-like_PALP_sf"/>
</dbReference>
<proteinExistence type="inferred from homology"/>
<gene>
    <name evidence="4" type="primary">dsdA</name>
    <name evidence="6" type="ORF">SAMN02745753_02558</name>
</gene>
<dbReference type="NCBIfam" id="NF002823">
    <property type="entry name" value="PRK02991.1"/>
    <property type="match status" value="1"/>
</dbReference>
<evidence type="ECO:0000313" key="6">
    <source>
        <dbReference type="EMBL" id="SHF75150.1"/>
    </source>
</evidence>
<dbReference type="InterPro" id="IPR001926">
    <property type="entry name" value="TrpB-like_PALP"/>
</dbReference>
<dbReference type="HAMAP" id="MF_01030">
    <property type="entry name" value="D_Ser_dehydrat"/>
    <property type="match status" value="1"/>
</dbReference>
<evidence type="ECO:0000256" key="1">
    <source>
        <dbReference type="ARBA" id="ARBA00001933"/>
    </source>
</evidence>
<comment type="catalytic activity">
    <reaction evidence="4">
        <text>D-serine = pyruvate + NH4(+)</text>
        <dbReference type="Rhea" id="RHEA:13977"/>
        <dbReference type="ChEBI" id="CHEBI:15361"/>
        <dbReference type="ChEBI" id="CHEBI:28938"/>
        <dbReference type="ChEBI" id="CHEBI:35247"/>
        <dbReference type="EC" id="4.3.1.18"/>
    </reaction>
</comment>
<comment type="similarity">
    <text evidence="4">Belongs to the serine/threonine dehydratase family. DsdA subfamily.</text>
</comment>
<evidence type="ECO:0000256" key="3">
    <source>
        <dbReference type="ARBA" id="ARBA00023239"/>
    </source>
</evidence>
<dbReference type="OrthoDB" id="9780546at2"/>
<dbReference type="SUPFAM" id="SSF53686">
    <property type="entry name" value="Tryptophan synthase beta subunit-like PLP-dependent enzymes"/>
    <property type="match status" value="1"/>
</dbReference>
<dbReference type="PANTHER" id="PTHR48078:SF9">
    <property type="entry name" value="D-SERINE DEHYDRATASE"/>
    <property type="match status" value="1"/>
</dbReference>
<dbReference type="GO" id="GO:0008721">
    <property type="term" value="F:D-serine ammonia-lyase activity"/>
    <property type="evidence" value="ECO:0007669"/>
    <property type="project" value="UniProtKB-EC"/>
</dbReference>